<evidence type="ECO:0000256" key="1">
    <source>
        <dbReference type="SAM" id="SignalP"/>
    </source>
</evidence>
<evidence type="ECO:0000313" key="3">
    <source>
        <dbReference type="EMBL" id="QTE50769.1"/>
    </source>
</evidence>
<evidence type="ECO:0000313" key="2">
    <source>
        <dbReference type="EMBL" id="QEM06700.1"/>
    </source>
</evidence>
<keyword evidence="5" id="KW-1185">Reference proteome</keyword>
<organism evidence="2 4">
    <name type="scientific">Mucilaginibacter rubeus</name>
    <dbReference type="NCBI Taxonomy" id="2027860"/>
    <lineage>
        <taxon>Bacteria</taxon>
        <taxon>Pseudomonadati</taxon>
        <taxon>Bacteroidota</taxon>
        <taxon>Sphingobacteriia</taxon>
        <taxon>Sphingobacteriales</taxon>
        <taxon>Sphingobacteriaceae</taxon>
        <taxon>Mucilaginibacter</taxon>
    </lineage>
</organism>
<evidence type="ECO:0008006" key="6">
    <source>
        <dbReference type="Google" id="ProtNLM"/>
    </source>
</evidence>
<feature type="chain" id="PRO_5042166368" description="Lipocalin-like domain-containing protein" evidence="1">
    <location>
        <begin position="27"/>
        <end position="157"/>
    </location>
</feature>
<reference evidence="2 4" key="1">
    <citation type="submission" date="2019-08" db="EMBL/GenBank/DDBJ databases">
        <title>Comparative genome analysis confer to the adaptation heavy metal polluted environment.</title>
        <authorList>
            <person name="Li Y."/>
        </authorList>
    </citation>
    <scope>NUCLEOTIDE SEQUENCE [LARGE SCALE GENOMIC DNA]</scope>
    <source>
        <strain evidence="2 4">P2</strain>
    </source>
</reference>
<sequence length="157" mass="17545">MKNLIPNIFLLIYLALITSCQFDPYAGDLTTEQPKREDVIGVYQFKEQTISQIQIDKRSQRATITLKSDGTYQANNIPNVFGGPNAENHKYISAKGSWKIETIGAVDNGWGHPKSNWGITLTSIDESLTNISFTGKKKPYGLMVTFDDPDLAYGYAF</sequence>
<reference evidence="3 5" key="2">
    <citation type="submission" date="2021-03" db="EMBL/GenBank/DDBJ databases">
        <title>Mucilaginibacter strains isolated from gold and copper mining confer multi heavy-metal resistance.</title>
        <authorList>
            <person name="Li Y."/>
        </authorList>
    </citation>
    <scope>NUCLEOTIDE SEQUENCE [LARGE SCALE GENOMIC DNA]</scope>
    <source>
        <strain evidence="3 5">P2-4</strain>
    </source>
</reference>
<dbReference type="RefSeq" id="WP_112655944.1">
    <property type="nucleotide sequence ID" value="NZ_CP043451.1"/>
</dbReference>
<dbReference type="EMBL" id="CP043451">
    <property type="protein sequence ID" value="QEM06700.1"/>
    <property type="molecule type" value="Genomic_DNA"/>
</dbReference>
<dbReference type="PROSITE" id="PS51257">
    <property type="entry name" value="PROKAR_LIPOPROTEIN"/>
    <property type="match status" value="1"/>
</dbReference>
<dbReference type="EMBL" id="CP071880">
    <property type="protein sequence ID" value="QTE50769.1"/>
    <property type="molecule type" value="Genomic_DNA"/>
</dbReference>
<name>A0AAE6JJE0_9SPHI</name>
<evidence type="ECO:0000313" key="5">
    <source>
        <dbReference type="Proteomes" id="UP000663940"/>
    </source>
</evidence>
<feature type="signal peptide" evidence="1">
    <location>
        <begin position="1"/>
        <end position="26"/>
    </location>
</feature>
<dbReference type="Proteomes" id="UP000663940">
    <property type="component" value="Chromosome"/>
</dbReference>
<proteinExistence type="predicted"/>
<keyword evidence="1" id="KW-0732">Signal</keyword>
<accession>A0AAE6JJE0</accession>
<dbReference type="Proteomes" id="UP000250557">
    <property type="component" value="Chromosome"/>
</dbReference>
<evidence type="ECO:0000313" key="4">
    <source>
        <dbReference type="Proteomes" id="UP000250557"/>
    </source>
</evidence>
<gene>
    <name evidence="2" type="ORF">DIU31_025510</name>
    <name evidence="3" type="ORF">J3L21_01915</name>
</gene>
<dbReference type="AlphaFoldDB" id="A0AAE6JJE0"/>
<protein>
    <recommendedName>
        <fullName evidence="6">Lipocalin-like domain-containing protein</fullName>
    </recommendedName>
</protein>